<dbReference type="SUPFAM" id="SSF52540">
    <property type="entry name" value="P-loop containing nucleoside triphosphate hydrolases"/>
    <property type="match status" value="1"/>
</dbReference>
<accession>A0A2Z2H7I5</accession>
<keyword evidence="3" id="KW-1185">Reference proteome</keyword>
<keyword evidence="2" id="KW-0808">Transferase</keyword>
<proteinExistence type="predicted"/>
<dbReference type="Proteomes" id="UP000250025">
    <property type="component" value="Chromosome"/>
</dbReference>
<dbReference type="InterPro" id="IPR013153">
    <property type="entry name" value="Prk_AAA"/>
</dbReference>
<dbReference type="PANTHER" id="PTHR30267:SF2">
    <property type="entry name" value="PROTEIN PRKA"/>
    <property type="match status" value="1"/>
</dbReference>
<dbReference type="GO" id="GO:0004672">
    <property type="term" value="F:protein kinase activity"/>
    <property type="evidence" value="ECO:0007669"/>
    <property type="project" value="InterPro"/>
</dbReference>
<keyword evidence="2" id="KW-0418">Kinase</keyword>
<dbReference type="Pfam" id="PF06798">
    <property type="entry name" value="PrkA"/>
    <property type="match status" value="1"/>
</dbReference>
<dbReference type="InterPro" id="IPR010650">
    <property type="entry name" value="PrkA_C"/>
</dbReference>
<name>A0A2Z2H7I5_9GAMM</name>
<dbReference type="KEGG" id="kus:B9G99_11665"/>
<organism evidence="2 3">
    <name type="scientific">Kushneria konosiri</name>
    <dbReference type="NCBI Taxonomy" id="698828"/>
    <lineage>
        <taxon>Bacteria</taxon>
        <taxon>Pseudomonadati</taxon>
        <taxon>Pseudomonadota</taxon>
        <taxon>Gammaproteobacteria</taxon>
        <taxon>Oceanospirillales</taxon>
        <taxon>Halomonadaceae</taxon>
        <taxon>Kushneria</taxon>
    </lineage>
</organism>
<dbReference type="PIRSF" id="PIRSF000549">
    <property type="entry name" value="Ser_prot_kin"/>
    <property type="match status" value="1"/>
</dbReference>
<dbReference type="EMBL" id="CP021323">
    <property type="protein sequence ID" value="ARS53429.1"/>
    <property type="molecule type" value="Genomic_DNA"/>
</dbReference>
<dbReference type="Gene3D" id="3.40.50.300">
    <property type="entry name" value="P-loop containing nucleotide triphosphate hydrolases"/>
    <property type="match status" value="1"/>
</dbReference>
<dbReference type="Pfam" id="PF08298">
    <property type="entry name" value="AAA_PrkA"/>
    <property type="match status" value="1"/>
</dbReference>
<sequence>MSIFDHVQHRFERTLQEEMSLQEYLELCREDPTAYASASERMLRAIGEPEVIDTAKNPRLSRIFSNKLIRRYPAFAEFHGMEEAIEQIVAYFRHASQGLEERKQILYLLGPVGGGKSSIAERLKALMEQIPFYAIKDSPVHESPLGLFSPEEDGETLESEYNIPKRYMRSVMSPWAAKRLREYGGDISRFRVVKVYPSRLNQIAISKTEPGDENNQDISSLVGKVDIRKLELYSQDDPDAYSFSGGLCRANQGLMEFVEMFKAPIKVLHPLLTATQEGNYNPTEGMGAIPFDGVILAHSNESEWQQFRNNRNNEAFLDRVYIVKVPYSLRVSEEMKIYEKLLQHSSLSQAPCAPDTLRMLAQFSVLSRLKETENSSIYSKMRIYDGQNLKDTDPRARSIQEYRDAAGVDEGMEGLSTRFAFKILSKVFNFDSSEVAANPVHLLYVLEQRLEQEQLPREVHDRYLRFIKEYLAPRYVDFIGKEIQTAYLESYSEYGQNIFDRYVTYADFWIQDQEFRDPETGELLDRQALNEELEKIEKPAGISNPKDFRHEVVNFVLRARAQNEGLNPSWQSYEKLKGVIEHKMFANTEELLPVISFNAKASNDDRRKHEDFVDRMVARGYTEKQVRLLSEWYLRVRKSQ</sequence>
<evidence type="ECO:0000313" key="3">
    <source>
        <dbReference type="Proteomes" id="UP000250025"/>
    </source>
</evidence>
<dbReference type="AlphaFoldDB" id="A0A2Z2H7I5"/>
<dbReference type="SMART" id="SM00763">
    <property type="entry name" value="AAA_PrkA"/>
    <property type="match status" value="1"/>
</dbReference>
<feature type="domain" description="PrkA AAA" evidence="1">
    <location>
        <begin position="19"/>
        <end position="376"/>
    </location>
</feature>
<protein>
    <submittedName>
        <fullName evidence="2">PrkA family serine protein kinase</fullName>
    </submittedName>
</protein>
<gene>
    <name evidence="2" type="ORF">B9G99_11665</name>
</gene>
<dbReference type="RefSeq" id="WP_086622306.1">
    <property type="nucleotide sequence ID" value="NZ_CP021323.1"/>
</dbReference>
<dbReference type="InterPro" id="IPR027417">
    <property type="entry name" value="P-loop_NTPase"/>
</dbReference>
<evidence type="ECO:0000313" key="2">
    <source>
        <dbReference type="EMBL" id="ARS53429.1"/>
    </source>
</evidence>
<dbReference type="PANTHER" id="PTHR30267">
    <property type="entry name" value="PROTEIN KINASE PRKA"/>
    <property type="match status" value="1"/>
</dbReference>
<dbReference type="OrthoDB" id="9761914at2"/>
<reference evidence="2 3" key="1">
    <citation type="journal article" date="2017" name="Int. J. Syst. Evol. Microbiol.">
        <title>Kushneria konosiri sp. nov., isolated from the Korean salt-fermented seafood Daemi-jeot.</title>
        <authorList>
            <person name="Yun J.H."/>
            <person name="Park S.K."/>
            <person name="Lee J.Y."/>
            <person name="Jung M.J."/>
            <person name="Bae J.W."/>
        </authorList>
    </citation>
    <scope>NUCLEOTIDE SEQUENCE [LARGE SCALE GENOMIC DNA]</scope>
    <source>
        <strain evidence="2 3">X49</strain>
    </source>
</reference>
<dbReference type="InterPro" id="IPR057741">
    <property type="entry name" value="YeaG"/>
</dbReference>
<dbReference type="InterPro" id="IPR016230">
    <property type="entry name" value="PrkA/YeaG"/>
</dbReference>
<evidence type="ECO:0000259" key="1">
    <source>
        <dbReference type="SMART" id="SM00763"/>
    </source>
</evidence>
<dbReference type="NCBIfam" id="NF011999">
    <property type="entry name" value="PRK15455.1"/>
    <property type="match status" value="1"/>
</dbReference>